<dbReference type="InterPro" id="IPR002937">
    <property type="entry name" value="Amino_oxidase"/>
</dbReference>
<feature type="domain" description="Amine oxidase" evidence="1">
    <location>
        <begin position="129"/>
        <end position="349"/>
    </location>
</feature>
<dbReference type="Pfam" id="PF13450">
    <property type="entry name" value="NAD_binding_8"/>
    <property type="match status" value="1"/>
</dbReference>
<comment type="caution">
    <text evidence="2">The sequence shown here is derived from an EMBL/GenBank/DDBJ whole genome shotgun (WGS) entry which is preliminary data.</text>
</comment>
<evidence type="ECO:0000313" key="2">
    <source>
        <dbReference type="EMBL" id="GGB54205.1"/>
    </source>
</evidence>
<dbReference type="InterPro" id="IPR036188">
    <property type="entry name" value="FAD/NAD-bd_sf"/>
</dbReference>
<keyword evidence="3" id="KW-1185">Reference proteome</keyword>
<dbReference type="PANTHER" id="PTHR16128:SF5">
    <property type="entry name" value="FAD_NAD(P)-BINDING OXIDOREDUCTASE FAMILY PROTEIN"/>
    <property type="match status" value="1"/>
</dbReference>
<dbReference type="Gene3D" id="3.90.660.10">
    <property type="match status" value="1"/>
</dbReference>
<dbReference type="Proteomes" id="UP000603352">
    <property type="component" value="Unassembled WGS sequence"/>
</dbReference>
<reference evidence="3" key="1">
    <citation type="journal article" date="2019" name="Int. J. Syst. Evol. Microbiol.">
        <title>The Global Catalogue of Microorganisms (GCM) 10K type strain sequencing project: providing services to taxonomists for standard genome sequencing and annotation.</title>
        <authorList>
            <consortium name="The Broad Institute Genomics Platform"/>
            <consortium name="The Broad Institute Genome Sequencing Center for Infectious Disease"/>
            <person name="Wu L."/>
            <person name="Ma J."/>
        </authorList>
    </citation>
    <scope>NUCLEOTIDE SEQUENCE [LARGE SCALE GENOMIC DNA]</scope>
    <source>
        <strain evidence="3">CGMCC 1.10188</strain>
    </source>
</reference>
<dbReference type="Pfam" id="PF01593">
    <property type="entry name" value="Amino_oxidase"/>
    <property type="match status" value="1"/>
</dbReference>
<name>A0ABQ1J0F8_9PROT</name>
<protein>
    <recommendedName>
        <fullName evidence="1">Amine oxidase domain-containing protein</fullName>
    </recommendedName>
</protein>
<dbReference type="SUPFAM" id="SSF51905">
    <property type="entry name" value="FAD/NAD(P)-binding domain"/>
    <property type="match status" value="1"/>
</dbReference>
<sequence>MPPVPPAPALSPETAADRRTVAVRADDAIVDLLIIGAGLAGIAAAQSAAAQGLHAIVIDKGRGIGGRMASRRVVLDDGRTISFDHGAQFMTARSPALIARMVAAEADGAVRRLDADDTQDPRWVGGHPRWVGVGAMTALVKALARGLEIRPAVRVACIGRDAGIWTLTDDQDAVIGRGRRLIVTTPPEQALDLLIDTVLPEGWRRRIAGTLVAPCWALMLATAQPLPLPAPRWRPDDEAIAWISDQRALPGHDRDIPAYVVHASPHWSRVHLERDAGGVAGLLIGEIGRLTGTTIMPLYAQAHRWRHALVELPLGAPCLADHAAGLAIAGDWCIGGRAEAAVDSGRAAVLALTG</sequence>
<gene>
    <name evidence="2" type="ORF">GCM10011505_38960</name>
</gene>
<dbReference type="EMBL" id="BMDZ01000057">
    <property type="protein sequence ID" value="GGB54205.1"/>
    <property type="molecule type" value="Genomic_DNA"/>
</dbReference>
<dbReference type="RefSeq" id="WP_188580993.1">
    <property type="nucleotide sequence ID" value="NZ_BMDZ01000057.1"/>
</dbReference>
<accession>A0ABQ1J0F8</accession>
<evidence type="ECO:0000313" key="3">
    <source>
        <dbReference type="Proteomes" id="UP000603352"/>
    </source>
</evidence>
<dbReference type="Gene3D" id="3.50.50.60">
    <property type="entry name" value="FAD/NAD(P)-binding domain"/>
    <property type="match status" value="1"/>
</dbReference>
<dbReference type="PANTHER" id="PTHR16128">
    <property type="entry name" value="FAD/NAD(P)-BINDING OXIDOREDUCTASE FAMILY PROTEIN"/>
    <property type="match status" value="1"/>
</dbReference>
<evidence type="ECO:0000259" key="1">
    <source>
        <dbReference type="Pfam" id="PF01593"/>
    </source>
</evidence>
<proteinExistence type="predicted"/>
<organism evidence="2 3">
    <name type="scientific">Tistrella bauzanensis</name>
    <dbReference type="NCBI Taxonomy" id="657419"/>
    <lineage>
        <taxon>Bacteria</taxon>
        <taxon>Pseudomonadati</taxon>
        <taxon>Pseudomonadota</taxon>
        <taxon>Alphaproteobacteria</taxon>
        <taxon>Geminicoccales</taxon>
        <taxon>Geminicoccaceae</taxon>
        <taxon>Tistrella</taxon>
    </lineage>
</organism>